<evidence type="ECO:0000313" key="2">
    <source>
        <dbReference type="Proteomes" id="UP000887540"/>
    </source>
</evidence>
<keyword evidence="1" id="KW-1133">Transmembrane helix</keyword>
<keyword evidence="1" id="KW-0472">Membrane</keyword>
<protein>
    <submittedName>
        <fullName evidence="3">Uncharacterized protein</fullName>
    </submittedName>
</protein>
<organism evidence="2 3">
    <name type="scientific">Acrobeloides nanus</name>
    <dbReference type="NCBI Taxonomy" id="290746"/>
    <lineage>
        <taxon>Eukaryota</taxon>
        <taxon>Metazoa</taxon>
        <taxon>Ecdysozoa</taxon>
        <taxon>Nematoda</taxon>
        <taxon>Chromadorea</taxon>
        <taxon>Rhabditida</taxon>
        <taxon>Tylenchina</taxon>
        <taxon>Cephalobomorpha</taxon>
        <taxon>Cephaloboidea</taxon>
        <taxon>Cephalobidae</taxon>
        <taxon>Acrobeloides</taxon>
    </lineage>
</organism>
<reference evidence="3" key="1">
    <citation type="submission" date="2022-11" db="UniProtKB">
        <authorList>
            <consortium name="WormBaseParasite"/>
        </authorList>
    </citation>
    <scope>IDENTIFICATION</scope>
</reference>
<evidence type="ECO:0000313" key="3">
    <source>
        <dbReference type="WBParaSite" id="ACRNAN_scaffold11690.g17985.t1"/>
    </source>
</evidence>
<keyword evidence="1" id="KW-0812">Transmembrane</keyword>
<proteinExistence type="predicted"/>
<feature type="transmembrane region" description="Helical" evidence="1">
    <location>
        <begin position="24"/>
        <end position="55"/>
    </location>
</feature>
<dbReference type="Proteomes" id="UP000887540">
    <property type="component" value="Unplaced"/>
</dbReference>
<sequence length="92" mass="10340">MGNEWGESVYANRSSKMSIKDINWAGWLTCCVVTLILLTIWAILGFIAAVVIALANAINSEFGDLQNFLNKLVNGTRYEIPTIPTYYPMPRR</sequence>
<evidence type="ECO:0000256" key="1">
    <source>
        <dbReference type="SAM" id="Phobius"/>
    </source>
</evidence>
<keyword evidence="2" id="KW-1185">Reference proteome</keyword>
<name>A0A914CKR3_9BILA</name>
<dbReference type="AlphaFoldDB" id="A0A914CKR3"/>
<dbReference type="WBParaSite" id="ACRNAN_scaffold11690.g17985.t1">
    <property type="protein sequence ID" value="ACRNAN_scaffold11690.g17985.t1"/>
    <property type="gene ID" value="ACRNAN_scaffold11690.g17985"/>
</dbReference>
<accession>A0A914CKR3</accession>